<keyword evidence="4" id="KW-0256">Endoplasmic reticulum</keyword>
<dbReference type="CDD" id="cd14424">
    <property type="entry name" value="CUE_Cue1p_like"/>
    <property type="match status" value="1"/>
</dbReference>
<comment type="subcellular location">
    <subcellularLocation>
        <location evidence="7">Endomembrane system</location>
        <topology evidence="7">Single-pass membrane protein</topology>
    </subcellularLocation>
    <subcellularLocation>
        <location evidence="1">Endoplasmic reticulum membrane</location>
    </subcellularLocation>
</comment>
<reference evidence="13 14" key="1">
    <citation type="journal article" date="2018" name="Mol. Biol. Evol.">
        <title>Broad Genomic Sampling Reveals a Smut Pathogenic Ancestry of the Fungal Clade Ustilaginomycotina.</title>
        <authorList>
            <person name="Kijpornyongpan T."/>
            <person name="Mondo S.J."/>
            <person name="Barry K."/>
            <person name="Sandor L."/>
            <person name="Lee J."/>
            <person name="Lipzen A."/>
            <person name="Pangilinan J."/>
            <person name="LaButti K."/>
            <person name="Hainaut M."/>
            <person name="Henrissat B."/>
            <person name="Grigoriev I.V."/>
            <person name="Spatafora J.W."/>
            <person name="Aime M.C."/>
        </authorList>
    </citation>
    <scope>NUCLEOTIDE SEQUENCE [LARGE SCALE GENOMIC DNA]</scope>
    <source>
        <strain evidence="13 14">MCA 3645</strain>
    </source>
</reference>
<feature type="region of interest" description="Disordered" evidence="10">
    <location>
        <begin position="196"/>
        <end position="224"/>
    </location>
</feature>
<evidence type="ECO:0000256" key="8">
    <source>
        <dbReference type="ARBA" id="ARBA00061383"/>
    </source>
</evidence>
<evidence type="ECO:0000313" key="14">
    <source>
        <dbReference type="Proteomes" id="UP000246740"/>
    </source>
</evidence>
<feature type="signal peptide" evidence="11">
    <location>
        <begin position="1"/>
        <end position="23"/>
    </location>
</feature>
<dbReference type="FunCoup" id="A0A317XJS3">
    <property type="interactions" value="64"/>
</dbReference>
<dbReference type="Proteomes" id="UP000246740">
    <property type="component" value="Unassembled WGS sequence"/>
</dbReference>
<feature type="domain" description="CUE" evidence="12">
    <location>
        <begin position="47"/>
        <end position="89"/>
    </location>
</feature>
<dbReference type="Pfam" id="PF02845">
    <property type="entry name" value="CUE"/>
    <property type="match status" value="1"/>
</dbReference>
<dbReference type="SMART" id="SM00546">
    <property type="entry name" value="CUE"/>
    <property type="match status" value="1"/>
</dbReference>
<keyword evidence="11" id="KW-0732">Signal</keyword>
<feature type="compositionally biased region" description="Low complexity" evidence="10">
    <location>
        <begin position="161"/>
        <end position="171"/>
    </location>
</feature>
<dbReference type="InterPro" id="IPR003892">
    <property type="entry name" value="CUE"/>
</dbReference>
<dbReference type="PROSITE" id="PS51140">
    <property type="entry name" value="CUE"/>
    <property type="match status" value="1"/>
</dbReference>
<proteinExistence type="inferred from homology"/>
<keyword evidence="2" id="KW-0812">Transmembrane</keyword>
<evidence type="ECO:0000256" key="9">
    <source>
        <dbReference type="ARBA" id="ARBA00072899"/>
    </source>
</evidence>
<accession>A0A317XJS3</accession>
<evidence type="ECO:0000313" key="13">
    <source>
        <dbReference type="EMBL" id="PWY98535.1"/>
    </source>
</evidence>
<feature type="compositionally biased region" description="Basic and acidic residues" evidence="10">
    <location>
        <begin position="196"/>
        <end position="205"/>
    </location>
</feature>
<keyword evidence="6" id="KW-0472">Membrane</keyword>
<feature type="compositionally biased region" description="Low complexity" evidence="10">
    <location>
        <begin position="109"/>
        <end position="141"/>
    </location>
</feature>
<dbReference type="OrthoDB" id="3824970at2759"/>
<dbReference type="FunFam" id="1.10.8.10:FF:000050">
    <property type="entry name" value="Related to AMFR protein"/>
    <property type="match status" value="1"/>
</dbReference>
<evidence type="ECO:0000256" key="4">
    <source>
        <dbReference type="ARBA" id="ARBA00022824"/>
    </source>
</evidence>
<evidence type="ECO:0000256" key="6">
    <source>
        <dbReference type="ARBA" id="ARBA00023136"/>
    </source>
</evidence>
<keyword evidence="5" id="KW-1133">Transmembrane helix</keyword>
<protein>
    <recommendedName>
        <fullName evidence="9">Coupling of ubiquitin conjugation to ER degradation protein 1</fullName>
    </recommendedName>
</protein>
<evidence type="ECO:0000256" key="3">
    <source>
        <dbReference type="ARBA" id="ARBA00022786"/>
    </source>
</evidence>
<keyword evidence="14" id="KW-1185">Reference proteome</keyword>
<keyword evidence="3" id="KW-0833">Ubl conjugation pathway</keyword>
<organism evidence="13 14">
    <name type="scientific">Testicularia cyperi</name>
    <dbReference type="NCBI Taxonomy" id="1882483"/>
    <lineage>
        <taxon>Eukaryota</taxon>
        <taxon>Fungi</taxon>
        <taxon>Dikarya</taxon>
        <taxon>Basidiomycota</taxon>
        <taxon>Ustilaginomycotina</taxon>
        <taxon>Ustilaginomycetes</taxon>
        <taxon>Ustilaginales</taxon>
        <taxon>Anthracoideaceae</taxon>
        <taxon>Testicularia</taxon>
    </lineage>
</organism>
<feature type="region of interest" description="Disordered" evidence="10">
    <location>
        <begin position="85"/>
        <end position="182"/>
    </location>
</feature>
<evidence type="ECO:0000259" key="12">
    <source>
        <dbReference type="PROSITE" id="PS51140"/>
    </source>
</evidence>
<dbReference type="EMBL" id="KZ819198">
    <property type="protein sequence ID" value="PWY98535.1"/>
    <property type="molecule type" value="Genomic_DNA"/>
</dbReference>
<name>A0A317XJS3_9BASI</name>
<evidence type="ECO:0000256" key="1">
    <source>
        <dbReference type="ARBA" id="ARBA00004586"/>
    </source>
</evidence>
<dbReference type="InParanoid" id="A0A317XJS3"/>
<comment type="similarity">
    <text evidence="8">Belongs to the CUE1 family.</text>
</comment>
<evidence type="ECO:0000256" key="10">
    <source>
        <dbReference type="SAM" id="MobiDB-lite"/>
    </source>
</evidence>
<evidence type="ECO:0000256" key="11">
    <source>
        <dbReference type="SAM" id="SignalP"/>
    </source>
</evidence>
<evidence type="ECO:0000256" key="7">
    <source>
        <dbReference type="ARBA" id="ARBA00037847"/>
    </source>
</evidence>
<gene>
    <name evidence="13" type="ORF">BCV70DRAFT_201852</name>
</gene>
<dbReference type="GO" id="GO:0005789">
    <property type="term" value="C:endoplasmic reticulum membrane"/>
    <property type="evidence" value="ECO:0007669"/>
    <property type="project" value="UniProtKB-SubCell"/>
</dbReference>
<evidence type="ECO:0000256" key="2">
    <source>
        <dbReference type="ARBA" id="ARBA00022692"/>
    </source>
</evidence>
<dbReference type="STRING" id="1882483.A0A317XJS3"/>
<dbReference type="GO" id="GO:0043130">
    <property type="term" value="F:ubiquitin binding"/>
    <property type="evidence" value="ECO:0007669"/>
    <property type="project" value="InterPro"/>
</dbReference>
<evidence type="ECO:0000256" key="5">
    <source>
        <dbReference type="ARBA" id="ARBA00022989"/>
    </source>
</evidence>
<feature type="chain" id="PRO_5016383006" description="Coupling of ubiquitin conjugation to ER degradation protein 1" evidence="11">
    <location>
        <begin position="24"/>
        <end position="224"/>
    </location>
</feature>
<dbReference type="Gene3D" id="1.10.8.10">
    <property type="entry name" value="DNA helicase RuvA subunit, C-terminal domain"/>
    <property type="match status" value="1"/>
</dbReference>
<dbReference type="AlphaFoldDB" id="A0A317XJS3"/>
<sequence>MNDSLGAIIAIVVLWAILRFAFGGGSQSSSGSGMTAPTLNNARGRQVPQHMVDSVRTLFPHISEASIRYDLQRSGSAEATCERILNEGGLPNPPAGFFGSVEPRSPAPTSTSTSIGSGNTHASPQTPNASASSKTASKSPNLISRYGLQSRLATPEKNHDASSSSAPGSSPNGWAQTPEERAKILRDRKEKMILEARQKLLEKQRSTSTTPTANPPAVIPESSA</sequence>